<reference evidence="2" key="1">
    <citation type="submission" date="2023-06" db="EMBL/GenBank/DDBJ databases">
        <title>Genomic of Parafulvivirga corallium.</title>
        <authorList>
            <person name="Wang G."/>
        </authorList>
    </citation>
    <scope>NUCLEOTIDE SEQUENCE</scope>
    <source>
        <strain evidence="2">BMA10</strain>
    </source>
</reference>
<evidence type="ECO:0000256" key="1">
    <source>
        <dbReference type="SAM" id="Phobius"/>
    </source>
</evidence>
<dbReference type="InterPro" id="IPR025250">
    <property type="entry name" value="DUF4199"/>
</dbReference>
<organism evidence="2 3">
    <name type="scientific">Splendidivirga corallicola</name>
    <dbReference type="NCBI Taxonomy" id="3051826"/>
    <lineage>
        <taxon>Bacteria</taxon>
        <taxon>Pseudomonadati</taxon>
        <taxon>Bacteroidota</taxon>
        <taxon>Cytophagia</taxon>
        <taxon>Cytophagales</taxon>
        <taxon>Splendidivirgaceae</taxon>
        <taxon>Splendidivirga</taxon>
    </lineage>
</organism>
<dbReference type="RefSeq" id="WP_346754953.1">
    <property type="nucleotide sequence ID" value="NZ_JAUJEA010000014.1"/>
</dbReference>
<feature type="transmembrane region" description="Helical" evidence="1">
    <location>
        <begin position="75"/>
        <end position="93"/>
    </location>
</feature>
<gene>
    <name evidence="2" type="ORF">QQ008_26305</name>
</gene>
<accession>A0ABT8KZW1</accession>
<proteinExistence type="predicted"/>
<protein>
    <submittedName>
        <fullName evidence="2">DUF4199 domain-containing protein</fullName>
    </submittedName>
</protein>
<keyword evidence="1" id="KW-0812">Transmembrane</keyword>
<evidence type="ECO:0000313" key="3">
    <source>
        <dbReference type="Proteomes" id="UP001172082"/>
    </source>
</evidence>
<keyword evidence="1" id="KW-1133">Transmembrane helix</keyword>
<comment type="caution">
    <text evidence="2">The sequence shown here is derived from an EMBL/GenBank/DDBJ whole genome shotgun (WGS) entry which is preliminary data.</text>
</comment>
<keyword evidence="3" id="KW-1185">Reference proteome</keyword>
<feature type="transmembrane region" description="Helical" evidence="1">
    <location>
        <begin position="141"/>
        <end position="166"/>
    </location>
</feature>
<sequence length="177" mass="19822">MKKIVIRFGTYASILIVGVSFMFWLFSSETPNYTFAEIAGYASIILSMAFVFLGIRYYRDNEKNGSISFGEALKLGVLIVLIPSLAFGVYNFIYTEVMDPDFTETYYQYRVDQMKGTMSEADFEAAVQKMESEKAMFTNPVIGSLVMFLTVFLIGFVIALISALILKREGSAPSMAT</sequence>
<dbReference type="Proteomes" id="UP001172082">
    <property type="component" value="Unassembled WGS sequence"/>
</dbReference>
<feature type="transmembrane region" description="Helical" evidence="1">
    <location>
        <begin position="38"/>
        <end position="55"/>
    </location>
</feature>
<evidence type="ECO:0000313" key="2">
    <source>
        <dbReference type="EMBL" id="MDN5204930.1"/>
    </source>
</evidence>
<dbReference type="Pfam" id="PF13858">
    <property type="entry name" value="DUF4199"/>
    <property type="match status" value="1"/>
</dbReference>
<feature type="transmembrane region" description="Helical" evidence="1">
    <location>
        <begin position="5"/>
        <end position="26"/>
    </location>
</feature>
<name>A0ABT8KZW1_9BACT</name>
<dbReference type="EMBL" id="JAUJEA010000014">
    <property type="protein sequence ID" value="MDN5204930.1"/>
    <property type="molecule type" value="Genomic_DNA"/>
</dbReference>
<keyword evidence="1" id="KW-0472">Membrane</keyword>